<dbReference type="AlphaFoldDB" id="A0A2I0VH78"/>
<evidence type="ECO:0000313" key="2">
    <source>
        <dbReference type="Proteomes" id="UP000233837"/>
    </source>
</evidence>
<sequence length="124" mass="13652">MGLPRAEGARQSAEFQSAVTFEGLPLGWTVGNMCRFSWTENCTFGRTWTAIWTCGELLDSTFSIFRILDSSSSQENQAFINTLEGELKVHGIQNFSQGCLILGELILGASGRGRWVERGELLSA</sequence>
<protein>
    <submittedName>
        <fullName evidence="1">Uncharacterized protein</fullName>
    </submittedName>
</protein>
<keyword evidence="2" id="KW-1185">Reference proteome</keyword>
<dbReference type="Proteomes" id="UP000233837">
    <property type="component" value="Unassembled WGS sequence"/>
</dbReference>
<proteinExistence type="predicted"/>
<reference evidence="1 2" key="1">
    <citation type="journal article" date="2016" name="Sci. Rep.">
        <title>The Dendrobium catenatum Lindl. genome sequence provides insights into polysaccharide synthase, floral development and adaptive evolution.</title>
        <authorList>
            <person name="Zhang G.Q."/>
            <person name="Xu Q."/>
            <person name="Bian C."/>
            <person name="Tsai W.C."/>
            <person name="Yeh C.M."/>
            <person name="Liu K.W."/>
            <person name="Yoshida K."/>
            <person name="Zhang L.S."/>
            <person name="Chang S.B."/>
            <person name="Chen F."/>
            <person name="Shi Y."/>
            <person name="Su Y.Y."/>
            <person name="Zhang Y.Q."/>
            <person name="Chen L.J."/>
            <person name="Yin Y."/>
            <person name="Lin M."/>
            <person name="Huang H."/>
            <person name="Deng H."/>
            <person name="Wang Z.W."/>
            <person name="Zhu S.L."/>
            <person name="Zhao X."/>
            <person name="Deng C."/>
            <person name="Niu S.C."/>
            <person name="Huang J."/>
            <person name="Wang M."/>
            <person name="Liu G.H."/>
            <person name="Yang H.J."/>
            <person name="Xiao X.J."/>
            <person name="Hsiao Y.Y."/>
            <person name="Wu W.L."/>
            <person name="Chen Y.Y."/>
            <person name="Mitsuda N."/>
            <person name="Ohme-Takagi M."/>
            <person name="Luo Y.B."/>
            <person name="Van de Peer Y."/>
            <person name="Liu Z.J."/>
        </authorList>
    </citation>
    <scope>NUCLEOTIDE SEQUENCE [LARGE SCALE GENOMIC DNA]</scope>
    <source>
        <tissue evidence="1">The whole plant</tissue>
    </source>
</reference>
<name>A0A2I0VH78_9ASPA</name>
<evidence type="ECO:0000313" key="1">
    <source>
        <dbReference type="EMBL" id="PKU62777.1"/>
    </source>
</evidence>
<dbReference type="EMBL" id="KZ504247">
    <property type="protein sequence ID" value="PKU62777.1"/>
    <property type="molecule type" value="Genomic_DNA"/>
</dbReference>
<organism evidence="1 2">
    <name type="scientific">Dendrobium catenatum</name>
    <dbReference type="NCBI Taxonomy" id="906689"/>
    <lineage>
        <taxon>Eukaryota</taxon>
        <taxon>Viridiplantae</taxon>
        <taxon>Streptophyta</taxon>
        <taxon>Embryophyta</taxon>
        <taxon>Tracheophyta</taxon>
        <taxon>Spermatophyta</taxon>
        <taxon>Magnoliopsida</taxon>
        <taxon>Liliopsida</taxon>
        <taxon>Asparagales</taxon>
        <taxon>Orchidaceae</taxon>
        <taxon>Epidendroideae</taxon>
        <taxon>Malaxideae</taxon>
        <taxon>Dendrobiinae</taxon>
        <taxon>Dendrobium</taxon>
    </lineage>
</organism>
<gene>
    <name evidence="1" type="ORF">MA16_Dca028856</name>
</gene>
<accession>A0A2I0VH78</accession>
<reference evidence="1 2" key="2">
    <citation type="journal article" date="2017" name="Nature">
        <title>The Apostasia genome and the evolution of orchids.</title>
        <authorList>
            <person name="Zhang G.Q."/>
            <person name="Liu K.W."/>
            <person name="Li Z."/>
            <person name="Lohaus R."/>
            <person name="Hsiao Y.Y."/>
            <person name="Niu S.C."/>
            <person name="Wang J.Y."/>
            <person name="Lin Y.C."/>
            <person name="Xu Q."/>
            <person name="Chen L.J."/>
            <person name="Yoshida K."/>
            <person name="Fujiwara S."/>
            <person name="Wang Z.W."/>
            <person name="Zhang Y.Q."/>
            <person name="Mitsuda N."/>
            <person name="Wang M."/>
            <person name="Liu G.H."/>
            <person name="Pecoraro L."/>
            <person name="Huang H.X."/>
            <person name="Xiao X.J."/>
            <person name="Lin M."/>
            <person name="Wu X.Y."/>
            <person name="Wu W.L."/>
            <person name="Chen Y.Y."/>
            <person name="Chang S.B."/>
            <person name="Sakamoto S."/>
            <person name="Ohme-Takagi M."/>
            <person name="Yagi M."/>
            <person name="Zeng S.J."/>
            <person name="Shen C.Y."/>
            <person name="Yeh C.M."/>
            <person name="Luo Y.B."/>
            <person name="Tsai W.C."/>
            <person name="Van de Peer Y."/>
            <person name="Liu Z.J."/>
        </authorList>
    </citation>
    <scope>NUCLEOTIDE SEQUENCE [LARGE SCALE GENOMIC DNA]</scope>
    <source>
        <tissue evidence="1">The whole plant</tissue>
    </source>
</reference>